<dbReference type="Proteomes" id="UP001499994">
    <property type="component" value="Unassembled WGS sequence"/>
</dbReference>
<keyword evidence="3" id="KW-0808">Transferase</keyword>
<keyword evidence="2" id="KW-0328">Glycosyltransferase</keyword>
<name>A0ABP7KRA9_9GAMM</name>
<evidence type="ECO:0000256" key="2">
    <source>
        <dbReference type="ARBA" id="ARBA00022676"/>
    </source>
</evidence>
<protein>
    <submittedName>
        <fullName evidence="6">Salmochelin biosynthesis C-glycosyltransferase IroB</fullName>
    </submittedName>
</protein>
<feature type="domain" description="Erythromycin biosynthesis protein CIII-like C-terminal" evidence="4">
    <location>
        <begin position="225"/>
        <end position="361"/>
    </location>
</feature>
<proteinExistence type="inferred from homology"/>
<dbReference type="Pfam" id="PF06722">
    <property type="entry name" value="EryCIII-like_C"/>
    <property type="match status" value="1"/>
</dbReference>
<dbReference type="RefSeq" id="WP_346079475.1">
    <property type="nucleotide sequence ID" value="NZ_BAABDG010000002.1"/>
</dbReference>
<dbReference type="InterPro" id="IPR050426">
    <property type="entry name" value="Glycosyltransferase_28"/>
</dbReference>
<dbReference type="SUPFAM" id="SSF53756">
    <property type="entry name" value="UDP-Glycosyltransferase/glycogen phosphorylase"/>
    <property type="match status" value="1"/>
</dbReference>
<reference evidence="7" key="1">
    <citation type="journal article" date="2019" name="Int. J. Syst. Evol. Microbiol.">
        <title>The Global Catalogue of Microorganisms (GCM) 10K type strain sequencing project: providing services to taxonomists for standard genome sequencing and annotation.</title>
        <authorList>
            <consortium name="The Broad Institute Genomics Platform"/>
            <consortium name="The Broad Institute Genome Sequencing Center for Infectious Disease"/>
            <person name="Wu L."/>
            <person name="Ma J."/>
        </authorList>
    </citation>
    <scope>NUCLEOTIDE SEQUENCE [LARGE SCALE GENOMIC DNA]</scope>
    <source>
        <strain evidence="7">JCM 17201</strain>
    </source>
</reference>
<sequence>MRVLFIGPPLFGLLYPIISFAQAFRTSGHEVVVASAGKFACKVAEAGLMAFDAAPDLDSEAEYRYRAEMRKTKGIVGDFSFFSDEMTDLLVEFTAGWQPDLIVYPPLAPIGPLLASKFGIPTVMQTVGFAHTPRHTKGMTRTLLNAYLRHGVKSPQRDLAWIDVTPPSMTMLQNNGEPVIPMQYVPYNGGAVSEAWWLRVPGRRRLLVSLGTVKPMIDGLDLIAWVMDSADEIDAEIILHLSENARSDLRALPENVRLVDWIPMGLFLSGADGFIHHGGAGNTLTALRAGIPQIIFGEGADRPVNARAVVDRGCGIVPGPSGLSSELIDLFLHNSALYKFAHEVAEEMAEQPTPNDVAQEISTWFKGGEVSRDLICCHSQILLR</sequence>
<dbReference type="InterPro" id="IPR010610">
    <property type="entry name" value="EryCIII-like_C"/>
</dbReference>
<gene>
    <name evidence="6" type="primary">iroB_1</name>
    <name evidence="6" type="ORF">GCM10022405_09290</name>
</gene>
<comment type="similarity">
    <text evidence="1">Belongs to the glycosyltransferase 28 family.</text>
</comment>
<evidence type="ECO:0000313" key="7">
    <source>
        <dbReference type="Proteomes" id="UP001499994"/>
    </source>
</evidence>
<keyword evidence="7" id="KW-1185">Reference proteome</keyword>
<evidence type="ECO:0000259" key="4">
    <source>
        <dbReference type="Pfam" id="PF06722"/>
    </source>
</evidence>
<dbReference type="InterPro" id="IPR048284">
    <property type="entry name" value="EryCIII-like_N"/>
</dbReference>
<dbReference type="Gene3D" id="3.40.50.2000">
    <property type="entry name" value="Glycogen Phosphorylase B"/>
    <property type="match status" value="2"/>
</dbReference>
<comment type="caution">
    <text evidence="6">The sequence shown here is derived from an EMBL/GenBank/DDBJ whole genome shotgun (WGS) entry which is preliminary data.</text>
</comment>
<dbReference type="PANTHER" id="PTHR48050:SF13">
    <property type="entry name" value="STEROL 3-BETA-GLUCOSYLTRANSFERASE UGT80A2"/>
    <property type="match status" value="1"/>
</dbReference>
<dbReference type="Pfam" id="PF21036">
    <property type="entry name" value="EryCIII-like_N"/>
    <property type="match status" value="1"/>
</dbReference>
<accession>A0ABP7KRA9</accession>
<dbReference type="InterPro" id="IPR002213">
    <property type="entry name" value="UDP_glucos_trans"/>
</dbReference>
<evidence type="ECO:0000313" key="6">
    <source>
        <dbReference type="EMBL" id="GAA3885990.1"/>
    </source>
</evidence>
<organism evidence="6 7">
    <name type="scientific">Gibbsiella dentisursi</name>
    <dbReference type="NCBI Taxonomy" id="796890"/>
    <lineage>
        <taxon>Bacteria</taxon>
        <taxon>Pseudomonadati</taxon>
        <taxon>Pseudomonadota</taxon>
        <taxon>Gammaproteobacteria</taxon>
        <taxon>Enterobacterales</taxon>
        <taxon>Yersiniaceae</taxon>
        <taxon>Gibbsiella</taxon>
    </lineage>
</organism>
<feature type="domain" description="Erythromycin biosynthesis protein CIII-like N-terminal" evidence="5">
    <location>
        <begin position="22"/>
        <end position="211"/>
    </location>
</feature>
<evidence type="ECO:0000256" key="3">
    <source>
        <dbReference type="ARBA" id="ARBA00022679"/>
    </source>
</evidence>
<dbReference type="PANTHER" id="PTHR48050">
    <property type="entry name" value="STEROL 3-BETA-GLUCOSYLTRANSFERASE"/>
    <property type="match status" value="1"/>
</dbReference>
<dbReference type="CDD" id="cd03784">
    <property type="entry name" value="GT1_Gtf-like"/>
    <property type="match status" value="1"/>
</dbReference>
<evidence type="ECO:0000256" key="1">
    <source>
        <dbReference type="ARBA" id="ARBA00006962"/>
    </source>
</evidence>
<dbReference type="EMBL" id="BAABDG010000002">
    <property type="protein sequence ID" value="GAA3885990.1"/>
    <property type="molecule type" value="Genomic_DNA"/>
</dbReference>
<evidence type="ECO:0000259" key="5">
    <source>
        <dbReference type="Pfam" id="PF21036"/>
    </source>
</evidence>